<protein>
    <submittedName>
        <fullName evidence="1">BNR repeat-like domain-containing protein</fullName>
    </submittedName>
</protein>
<gene>
    <name evidence="1" type="ORF">SAMN05421823_102144</name>
</gene>
<name>A0A1G9A1P8_9BACT</name>
<dbReference type="RefSeq" id="WP_089679568.1">
    <property type="nucleotide sequence ID" value="NZ_FNFO01000002.1"/>
</dbReference>
<dbReference type="Proteomes" id="UP000198510">
    <property type="component" value="Unassembled WGS sequence"/>
</dbReference>
<dbReference type="InterPro" id="IPR036278">
    <property type="entry name" value="Sialidase_sf"/>
</dbReference>
<accession>A0A1G9A1P8</accession>
<dbReference type="PANTHER" id="PTHR38792:SF3">
    <property type="entry name" value="BNR_ASP-BOX REPEAT DOMAIN PROTEIN (AFU_ORTHOLOGUE AFUA_7G06430)-RELATED"/>
    <property type="match status" value="1"/>
</dbReference>
<dbReference type="Pfam" id="PF02012">
    <property type="entry name" value="BNR"/>
    <property type="match status" value="1"/>
</dbReference>
<dbReference type="SUPFAM" id="SSF50939">
    <property type="entry name" value="Sialidases"/>
    <property type="match status" value="1"/>
</dbReference>
<sequence>MRIGILFFWLCGVWLARAQETPLRSDDSFYPRLIRLHANGAANGRLIASFDGIGVGHFFESRDDGLTWQPLASVPEAQYRHTCCSELYEVPYTLGNTTAGTLFWTVSAHNGKAPAARALKIYRSTDQGRTWQAFASPVTGTTGLWEAEFAIDAKGRLVMYYASEEHKAEGFNQLLAHKVSTDGGATWGEETIDVAIGGGVQRPGMPTVTRLPNDTYAMVYEICGSSHCDAFIRFSSDGTAWGEPSDPGTRIESGEGRYFAHAPTVTWMPDGSPNGLLVVVGQVLREVATGQDASDNGTAFFVNGTNGRGPWEERPTPMQTPNDGTHPCTNYSTQLLLRANGTELIQLANKNCRVYAQIGPLHVP</sequence>
<reference evidence="1 2" key="1">
    <citation type="submission" date="2016-10" db="EMBL/GenBank/DDBJ databases">
        <authorList>
            <person name="de Groot N.N."/>
        </authorList>
    </citation>
    <scope>NUCLEOTIDE SEQUENCE [LARGE SCALE GENOMIC DNA]</scope>
    <source>
        <strain evidence="1 2">DSM 25186</strain>
    </source>
</reference>
<dbReference type="STRING" id="1075417.SAMN05421823_102144"/>
<dbReference type="PANTHER" id="PTHR38792">
    <property type="entry name" value="BNR/ASP-BOX REPEAT DOMAIN PROTEIN (AFU_ORTHOLOGUE AFUA_7G06430)-RELATED"/>
    <property type="match status" value="1"/>
</dbReference>
<organism evidence="1 2">
    <name type="scientific">Catalinimonas alkaloidigena</name>
    <dbReference type="NCBI Taxonomy" id="1075417"/>
    <lineage>
        <taxon>Bacteria</taxon>
        <taxon>Pseudomonadati</taxon>
        <taxon>Bacteroidota</taxon>
        <taxon>Cytophagia</taxon>
        <taxon>Cytophagales</taxon>
        <taxon>Catalimonadaceae</taxon>
        <taxon>Catalinimonas</taxon>
    </lineage>
</organism>
<keyword evidence="2" id="KW-1185">Reference proteome</keyword>
<evidence type="ECO:0000313" key="1">
    <source>
        <dbReference type="EMBL" id="SDK20784.1"/>
    </source>
</evidence>
<dbReference type="OrthoDB" id="9757809at2"/>
<proteinExistence type="predicted"/>
<dbReference type="InterPro" id="IPR002860">
    <property type="entry name" value="BNR_rpt"/>
</dbReference>
<dbReference type="Gene3D" id="2.120.10.10">
    <property type="match status" value="1"/>
</dbReference>
<dbReference type="AlphaFoldDB" id="A0A1G9A1P8"/>
<dbReference type="CDD" id="cd15482">
    <property type="entry name" value="Sialidase_non-viral"/>
    <property type="match status" value="1"/>
</dbReference>
<evidence type="ECO:0000313" key="2">
    <source>
        <dbReference type="Proteomes" id="UP000198510"/>
    </source>
</evidence>
<dbReference type="EMBL" id="FNFO01000002">
    <property type="protein sequence ID" value="SDK20784.1"/>
    <property type="molecule type" value="Genomic_DNA"/>
</dbReference>